<name>A0ABD5DXX4_9ACTN</name>
<feature type="compositionally biased region" description="Basic and acidic residues" evidence="1">
    <location>
        <begin position="39"/>
        <end position="53"/>
    </location>
</feature>
<dbReference type="Proteomes" id="UP001183607">
    <property type="component" value="Unassembled WGS sequence"/>
</dbReference>
<accession>A0ABD5DXX4</accession>
<proteinExistence type="predicted"/>
<comment type="caution">
    <text evidence="2">The sequence shown here is derived from an EMBL/GenBank/DDBJ whole genome shotgun (WGS) entry which is preliminary data.</text>
</comment>
<gene>
    <name evidence="2" type="ORF">RM574_00500</name>
</gene>
<reference evidence="3" key="1">
    <citation type="submission" date="2023-07" db="EMBL/GenBank/DDBJ databases">
        <title>30 novel species of actinomycetes from the DSMZ collection.</title>
        <authorList>
            <person name="Nouioui I."/>
        </authorList>
    </citation>
    <scope>NUCLEOTIDE SEQUENCE [LARGE SCALE GENOMIC DNA]</scope>
    <source>
        <strain evidence="3">DSM 41982</strain>
    </source>
</reference>
<evidence type="ECO:0000313" key="2">
    <source>
        <dbReference type="EMBL" id="MDT0413960.1"/>
    </source>
</evidence>
<protein>
    <submittedName>
        <fullName evidence="2">Uncharacterized protein</fullName>
    </submittedName>
</protein>
<organism evidence="2 3">
    <name type="scientific">Streptomyces evansiae</name>
    <dbReference type="NCBI Taxonomy" id="3075535"/>
    <lineage>
        <taxon>Bacteria</taxon>
        <taxon>Bacillati</taxon>
        <taxon>Actinomycetota</taxon>
        <taxon>Actinomycetes</taxon>
        <taxon>Kitasatosporales</taxon>
        <taxon>Streptomycetaceae</taxon>
        <taxon>Streptomyces</taxon>
    </lineage>
</organism>
<sequence length="134" mass="15176">MAETRDFPDDLRTGQEELHQVRAELRELLRRLPWSVEPHDGFSDDNGWRRVERPASPGWGAEDQALVSKLRAREFELTVFVTSHPYWAEVARERRIEARSRLKHATPPPAPATAAPENPAPRPPTAQPSAAPED</sequence>
<dbReference type="EMBL" id="JAVRER010000001">
    <property type="protein sequence ID" value="MDT0413960.1"/>
    <property type="molecule type" value="Genomic_DNA"/>
</dbReference>
<evidence type="ECO:0000256" key="1">
    <source>
        <dbReference type="SAM" id="MobiDB-lite"/>
    </source>
</evidence>
<feature type="region of interest" description="Disordered" evidence="1">
    <location>
        <begin position="98"/>
        <end position="134"/>
    </location>
</feature>
<evidence type="ECO:0000313" key="3">
    <source>
        <dbReference type="Proteomes" id="UP001183607"/>
    </source>
</evidence>
<feature type="region of interest" description="Disordered" evidence="1">
    <location>
        <begin position="39"/>
        <end position="62"/>
    </location>
</feature>
<dbReference type="AlphaFoldDB" id="A0ABD5DXX4"/>
<dbReference type="RefSeq" id="WP_007827659.1">
    <property type="nucleotide sequence ID" value="NZ_JAVRER010000001.1"/>
</dbReference>